<keyword evidence="2" id="KW-0812">Transmembrane</keyword>
<dbReference type="NCBIfam" id="TIGR02830">
    <property type="entry name" value="spore_III_AG"/>
    <property type="match status" value="1"/>
</dbReference>
<evidence type="ECO:0000313" key="3">
    <source>
        <dbReference type="EMBL" id="RUT36174.1"/>
    </source>
</evidence>
<feature type="transmembrane region" description="Helical" evidence="2">
    <location>
        <begin position="41"/>
        <end position="59"/>
    </location>
</feature>
<dbReference type="Proteomes" id="UP000272464">
    <property type="component" value="Unassembled WGS sequence"/>
</dbReference>
<proteinExistence type="predicted"/>
<accession>A0A3S1B9K0</accession>
<evidence type="ECO:0000256" key="1">
    <source>
        <dbReference type="SAM" id="MobiDB-lite"/>
    </source>
</evidence>
<sequence length="229" mass="24985">MSLGNKPRTKEVERLAKWWKKLEQWLGAGPEGGKKINALRLLIILGLIGVAFMLFSSFVNVKKIDTGGAGREPPAQNQTQTTSAASPQEDGESAFDNIEGNLENRTKEILEKIVGVGTVDVMVTIDSTEEVVVQRNMKDSQEQTDETDAGGGKRHVTQYTRDGQIVTYEVSGDSKPLITKKIKPKIRGVLVVARGAENKVVKQLIVDAVEKGLNVASYQISVVPRKGTQ</sequence>
<dbReference type="AlphaFoldDB" id="A0A3S1B9K0"/>
<gene>
    <name evidence="3" type="primary">spoIIIAG</name>
    <name evidence="3" type="ORF">EJP77_04075</name>
</gene>
<keyword evidence="2" id="KW-1133">Transmembrane helix</keyword>
<organism evidence="3 4">
    <name type="scientific">Paenibacillus zeisoli</name>
    <dbReference type="NCBI Taxonomy" id="2496267"/>
    <lineage>
        <taxon>Bacteria</taxon>
        <taxon>Bacillati</taxon>
        <taxon>Bacillota</taxon>
        <taxon>Bacilli</taxon>
        <taxon>Bacillales</taxon>
        <taxon>Paenibacillaceae</taxon>
        <taxon>Paenibacillus</taxon>
    </lineage>
</organism>
<feature type="region of interest" description="Disordered" evidence="1">
    <location>
        <begin position="134"/>
        <end position="155"/>
    </location>
</feature>
<reference evidence="3 4" key="1">
    <citation type="submission" date="2018-12" db="EMBL/GenBank/DDBJ databases">
        <authorList>
            <person name="Sun L."/>
            <person name="Chen Z."/>
        </authorList>
    </citation>
    <scope>NUCLEOTIDE SEQUENCE [LARGE SCALE GENOMIC DNA]</scope>
    <source>
        <strain evidence="3 4">3-5-3</strain>
    </source>
</reference>
<comment type="caution">
    <text evidence="3">The sequence shown here is derived from an EMBL/GenBank/DDBJ whole genome shotgun (WGS) entry which is preliminary data.</text>
</comment>
<protein>
    <submittedName>
        <fullName evidence="3">Stage III sporulation protein AG</fullName>
    </submittedName>
</protein>
<name>A0A3S1B9K0_9BACL</name>
<evidence type="ECO:0000313" key="4">
    <source>
        <dbReference type="Proteomes" id="UP000272464"/>
    </source>
</evidence>
<dbReference type="EMBL" id="RZNX01000001">
    <property type="protein sequence ID" value="RUT36174.1"/>
    <property type="molecule type" value="Genomic_DNA"/>
</dbReference>
<dbReference type="OrthoDB" id="2381602at2"/>
<feature type="compositionally biased region" description="Polar residues" evidence="1">
    <location>
        <begin position="75"/>
        <end position="86"/>
    </location>
</feature>
<evidence type="ECO:0000256" key="2">
    <source>
        <dbReference type="SAM" id="Phobius"/>
    </source>
</evidence>
<keyword evidence="2" id="KW-0472">Membrane</keyword>
<dbReference type="InterPro" id="IPR014195">
    <property type="entry name" value="Spore_III_AG"/>
</dbReference>
<keyword evidence="4" id="KW-1185">Reference proteome</keyword>
<feature type="region of interest" description="Disordered" evidence="1">
    <location>
        <begin position="69"/>
        <end position="95"/>
    </location>
</feature>